<reference evidence="2" key="2">
    <citation type="journal article" date="2021" name="PeerJ">
        <title>Extensive microbial diversity within the chicken gut microbiome revealed by metagenomics and culture.</title>
        <authorList>
            <person name="Gilroy R."/>
            <person name="Ravi A."/>
            <person name="Getino M."/>
            <person name="Pursley I."/>
            <person name="Horton D.L."/>
            <person name="Alikhan N.F."/>
            <person name="Baker D."/>
            <person name="Gharbi K."/>
            <person name="Hall N."/>
            <person name="Watson M."/>
            <person name="Adriaenssens E.M."/>
            <person name="Foster-Nyarko E."/>
            <person name="Jarju S."/>
            <person name="Secka A."/>
            <person name="Antonio M."/>
            <person name="Oren A."/>
            <person name="Chaudhuri R.R."/>
            <person name="La Ragione R."/>
            <person name="Hildebrand F."/>
            <person name="Pallen M.J."/>
        </authorList>
    </citation>
    <scope>NUCLEOTIDE SEQUENCE</scope>
    <source>
        <strain evidence="2">ChiHcec3-6078</strain>
    </source>
</reference>
<dbReference type="Proteomes" id="UP000824090">
    <property type="component" value="Unassembled WGS sequence"/>
</dbReference>
<reference evidence="2" key="1">
    <citation type="submission" date="2020-10" db="EMBL/GenBank/DDBJ databases">
        <authorList>
            <person name="Gilroy R."/>
        </authorList>
    </citation>
    <scope>NUCLEOTIDE SEQUENCE</scope>
    <source>
        <strain evidence="2">ChiHcec3-6078</strain>
    </source>
</reference>
<organism evidence="2 3">
    <name type="scientific">Candidatus Allocopromorpha excrementigallinarum</name>
    <dbReference type="NCBI Taxonomy" id="2840742"/>
    <lineage>
        <taxon>Bacteria</taxon>
        <taxon>Bacillati</taxon>
        <taxon>Bacillota</taxon>
        <taxon>Clostridia</taxon>
        <taxon>Eubacteriales</taxon>
        <taxon>Eubacteriaceae</taxon>
        <taxon>Eubacteriaceae incertae sedis</taxon>
        <taxon>Candidatus Allocopromorpha</taxon>
    </lineage>
</organism>
<dbReference type="EMBL" id="DVMP01000073">
    <property type="protein sequence ID" value="HIU25591.1"/>
    <property type="molecule type" value="Genomic_DNA"/>
</dbReference>
<evidence type="ECO:0000313" key="3">
    <source>
        <dbReference type="Proteomes" id="UP000824090"/>
    </source>
</evidence>
<evidence type="ECO:0000256" key="1">
    <source>
        <dbReference type="SAM" id="MobiDB-lite"/>
    </source>
</evidence>
<protein>
    <recommendedName>
        <fullName evidence="4">PepSY domain-containing protein</fullName>
    </recommendedName>
</protein>
<evidence type="ECO:0008006" key="4">
    <source>
        <dbReference type="Google" id="ProtNLM"/>
    </source>
</evidence>
<feature type="compositionally biased region" description="Basic and acidic residues" evidence="1">
    <location>
        <begin position="185"/>
        <end position="197"/>
    </location>
</feature>
<evidence type="ECO:0000313" key="2">
    <source>
        <dbReference type="EMBL" id="HIU25591.1"/>
    </source>
</evidence>
<sequence>MIESKILKCGYTTREALVLLLHTDPSLDLQDVEEVYYPYVRFRYLISVGKGKRMEKLSKFCDCIIDRVQGSTYETKGEPEFEEVEINEEEALDIVTPMNECYDLGHSFALKQYIGKAKLMMTPQMQIIEEDEFYKKFYIVKCLNEEGFEYYIMVDAVDGGISVLDHEKHYEPDPSLEGESSLEGEEQKLIAEAPEEK</sequence>
<comment type="caution">
    <text evidence="2">The sequence shown here is derived from an EMBL/GenBank/DDBJ whole genome shotgun (WGS) entry which is preliminary data.</text>
</comment>
<dbReference type="AlphaFoldDB" id="A0A9D1HZI4"/>
<proteinExistence type="predicted"/>
<accession>A0A9D1HZI4</accession>
<name>A0A9D1HZI4_9FIRM</name>
<gene>
    <name evidence="2" type="ORF">IAC50_03770</name>
</gene>
<feature type="compositionally biased region" description="Acidic residues" evidence="1">
    <location>
        <begin position="174"/>
        <end position="184"/>
    </location>
</feature>
<feature type="region of interest" description="Disordered" evidence="1">
    <location>
        <begin position="168"/>
        <end position="197"/>
    </location>
</feature>